<evidence type="ECO:0008006" key="3">
    <source>
        <dbReference type="Google" id="ProtNLM"/>
    </source>
</evidence>
<dbReference type="Gene3D" id="1.10.260.40">
    <property type="entry name" value="lambda repressor-like DNA-binding domains"/>
    <property type="match status" value="1"/>
</dbReference>
<dbReference type="OrthoDB" id="1493507at2"/>
<dbReference type="Proteomes" id="UP000198748">
    <property type="component" value="Unassembled WGS sequence"/>
</dbReference>
<dbReference type="CDD" id="cd00093">
    <property type="entry name" value="HTH_XRE"/>
    <property type="match status" value="1"/>
</dbReference>
<dbReference type="SUPFAM" id="SSF47413">
    <property type="entry name" value="lambda repressor-like DNA-binding domains"/>
    <property type="match status" value="1"/>
</dbReference>
<dbReference type="RefSeq" id="WP_090157062.1">
    <property type="nucleotide sequence ID" value="NZ_FNAN01000025.1"/>
</dbReference>
<organism evidence="1 2">
    <name type="scientific">Dyadobacter soli</name>
    <dbReference type="NCBI Taxonomy" id="659014"/>
    <lineage>
        <taxon>Bacteria</taxon>
        <taxon>Pseudomonadati</taxon>
        <taxon>Bacteroidota</taxon>
        <taxon>Cytophagia</taxon>
        <taxon>Cytophagales</taxon>
        <taxon>Spirosomataceae</taxon>
        <taxon>Dyadobacter</taxon>
    </lineage>
</organism>
<dbReference type="STRING" id="659014.SAMN04487996_12561"/>
<dbReference type="AlphaFoldDB" id="A0A1G7Y5Q2"/>
<gene>
    <name evidence="1" type="ORF">SAMN04487996_12561</name>
</gene>
<protein>
    <recommendedName>
        <fullName evidence="3">Helix-turn-helix</fullName>
    </recommendedName>
</protein>
<dbReference type="GO" id="GO:0003677">
    <property type="term" value="F:DNA binding"/>
    <property type="evidence" value="ECO:0007669"/>
    <property type="project" value="InterPro"/>
</dbReference>
<evidence type="ECO:0000313" key="1">
    <source>
        <dbReference type="EMBL" id="SDG91734.1"/>
    </source>
</evidence>
<proteinExistence type="predicted"/>
<dbReference type="EMBL" id="FNAN01000025">
    <property type="protein sequence ID" value="SDG91734.1"/>
    <property type="molecule type" value="Genomic_DNA"/>
</dbReference>
<dbReference type="InterPro" id="IPR010982">
    <property type="entry name" value="Lambda_DNA-bd_dom_sf"/>
</dbReference>
<name>A0A1G7Y5Q2_9BACT</name>
<dbReference type="InterPro" id="IPR001387">
    <property type="entry name" value="Cro/C1-type_HTH"/>
</dbReference>
<evidence type="ECO:0000313" key="2">
    <source>
        <dbReference type="Proteomes" id="UP000198748"/>
    </source>
</evidence>
<sequence length="184" mass="22134">MRVATKRELKVIKKLFEQYTLEELADAFVFPIHPDDVEQAEKDLQEFREMRQREIANRTPEEVKQSRMLAIKYQILNYIDQIDPQKHWNFEYFLSEYIRAQNKKDKEFAEDVDVKPYVLSQYMNGHRTPPKEFLVRLELHSNGLIPASWWLRLVQKSKEVELMQDTAIREQESKHVKNKIELAL</sequence>
<accession>A0A1G7Y5Q2</accession>
<reference evidence="2" key="1">
    <citation type="submission" date="2016-10" db="EMBL/GenBank/DDBJ databases">
        <authorList>
            <person name="Varghese N."/>
            <person name="Submissions S."/>
        </authorList>
    </citation>
    <scope>NUCLEOTIDE SEQUENCE [LARGE SCALE GENOMIC DNA]</scope>
    <source>
        <strain evidence="2">DSM 25329</strain>
    </source>
</reference>
<keyword evidence="2" id="KW-1185">Reference proteome</keyword>